<evidence type="ECO:0000256" key="7">
    <source>
        <dbReference type="ARBA" id="ARBA00023065"/>
    </source>
</evidence>
<keyword evidence="3 11" id="KW-0894">Sodium channel</keyword>
<comment type="similarity">
    <text evidence="11">Belongs to the amiloride-sensitive sodium channel (TC 1.A.6) family.</text>
</comment>
<evidence type="ECO:0000256" key="12">
    <source>
        <dbReference type="SAM" id="MobiDB-lite"/>
    </source>
</evidence>
<feature type="compositionally biased region" description="Basic residues" evidence="12">
    <location>
        <begin position="781"/>
        <end position="793"/>
    </location>
</feature>
<feature type="compositionally biased region" description="Polar residues" evidence="12">
    <location>
        <begin position="400"/>
        <end position="414"/>
    </location>
</feature>
<name>A0A1I8FC13_9PLAT</name>
<reference evidence="14" key="1">
    <citation type="submission" date="2016-11" db="UniProtKB">
        <authorList>
            <consortium name="WormBaseParasite"/>
        </authorList>
    </citation>
    <scope>IDENTIFICATION</scope>
</reference>
<evidence type="ECO:0000256" key="6">
    <source>
        <dbReference type="ARBA" id="ARBA00023053"/>
    </source>
</evidence>
<feature type="region of interest" description="Disordered" evidence="12">
    <location>
        <begin position="602"/>
        <end position="658"/>
    </location>
</feature>
<feature type="region of interest" description="Disordered" evidence="12">
    <location>
        <begin position="378"/>
        <end position="503"/>
    </location>
</feature>
<dbReference type="Proteomes" id="UP000095280">
    <property type="component" value="Unplaced"/>
</dbReference>
<dbReference type="Gene3D" id="1.10.287.770">
    <property type="entry name" value="YojJ-like"/>
    <property type="match status" value="1"/>
</dbReference>
<feature type="compositionally biased region" description="Basic residues" evidence="12">
    <location>
        <begin position="442"/>
        <end position="466"/>
    </location>
</feature>
<evidence type="ECO:0000313" key="14">
    <source>
        <dbReference type="WBParaSite" id="maker-unitig_2799-snap-gene-0.2-mRNA-1"/>
    </source>
</evidence>
<evidence type="ECO:0000256" key="11">
    <source>
        <dbReference type="RuleBase" id="RU000679"/>
    </source>
</evidence>
<dbReference type="GO" id="GO:0005886">
    <property type="term" value="C:plasma membrane"/>
    <property type="evidence" value="ECO:0007669"/>
    <property type="project" value="TreeGrafter"/>
</dbReference>
<evidence type="ECO:0000256" key="8">
    <source>
        <dbReference type="ARBA" id="ARBA00023136"/>
    </source>
</evidence>
<comment type="subcellular location">
    <subcellularLocation>
        <location evidence="1">Membrane</location>
        <topology evidence="1">Multi-pass membrane protein</topology>
    </subcellularLocation>
</comment>
<evidence type="ECO:0000256" key="5">
    <source>
        <dbReference type="ARBA" id="ARBA00022989"/>
    </source>
</evidence>
<dbReference type="InterPro" id="IPR001873">
    <property type="entry name" value="ENaC"/>
</dbReference>
<evidence type="ECO:0000313" key="13">
    <source>
        <dbReference type="Proteomes" id="UP000095280"/>
    </source>
</evidence>
<dbReference type="Pfam" id="PF00858">
    <property type="entry name" value="ASC"/>
    <property type="match status" value="1"/>
</dbReference>
<dbReference type="GO" id="GO:0015280">
    <property type="term" value="F:ligand-gated sodium channel activity"/>
    <property type="evidence" value="ECO:0007669"/>
    <property type="project" value="TreeGrafter"/>
</dbReference>
<keyword evidence="9 11" id="KW-0739">Sodium transport</keyword>
<organism evidence="13 14">
    <name type="scientific">Macrostomum lignano</name>
    <dbReference type="NCBI Taxonomy" id="282301"/>
    <lineage>
        <taxon>Eukaryota</taxon>
        <taxon>Metazoa</taxon>
        <taxon>Spiralia</taxon>
        <taxon>Lophotrochozoa</taxon>
        <taxon>Platyhelminthes</taxon>
        <taxon>Rhabditophora</taxon>
        <taxon>Macrostomorpha</taxon>
        <taxon>Macrostomida</taxon>
        <taxon>Macrostomidae</taxon>
        <taxon>Macrostomum</taxon>
    </lineage>
</organism>
<protein>
    <submittedName>
        <fullName evidence="14">FMRFamide-activated amiloride-sensitive sodium channel</fullName>
    </submittedName>
</protein>
<feature type="compositionally biased region" description="Low complexity" evidence="12">
    <location>
        <begin position="423"/>
        <end position="441"/>
    </location>
</feature>
<keyword evidence="8" id="KW-0472">Membrane</keyword>
<keyword evidence="6" id="KW-0915">Sodium</keyword>
<evidence type="ECO:0000256" key="4">
    <source>
        <dbReference type="ARBA" id="ARBA00022692"/>
    </source>
</evidence>
<dbReference type="AlphaFoldDB" id="A0A1I8FC13"/>
<feature type="region of interest" description="Disordered" evidence="12">
    <location>
        <begin position="716"/>
        <end position="811"/>
    </location>
</feature>
<dbReference type="PANTHER" id="PTHR11690:SF248">
    <property type="entry name" value="PICKPOCKET 17, ISOFORM A"/>
    <property type="match status" value="1"/>
</dbReference>
<keyword evidence="10 11" id="KW-0407">Ion channel</keyword>
<dbReference type="WBParaSite" id="maker-unitig_2799-snap-gene-0.2-mRNA-1">
    <property type="protein sequence ID" value="maker-unitig_2799-snap-gene-0.2-mRNA-1"/>
    <property type="gene ID" value="maker-unitig_2799-snap-gene-0.2"/>
</dbReference>
<proteinExistence type="inferred from homology"/>
<feature type="compositionally biased region" description="Basic and acidic residues" evidence="12">
    <location>
        <begin position="749"/>
        <end position="760"/>
    </location>
</feature>
<evidence type="ECO:0000256" key="1">
    <source>
        <dbReference type="ARBA" id="ARBA00004141"/>
    </source>
</evidence>
<evidence type="ECO:0000256" key="9">
    <source>
        <dbReference type="ARBA" id="ARBA00023201"/>
    </source>
</evidence>
<feature type="compositionally biased region" description="Low complexity" evidence="12">
    <location>
        <begin position="716"/>
        <end position="726"/>
    </location>
</feature>
<dbReference type="PANTHER" id="PTHR11690">
    <property type="entry name" value="AMILORIDE-SENSITIVE SODIUM CHANNEL-RELATED"/>
    <property type="match status" value="1"/>
</dbReference>
<evidence type="ECO:0000256" key="2">
    <source>
        <dbReference type="ARBA" id="ARBA00022448"/>
    </source>
</evidence>
<feature type="region of interest" description="Disordered" evidence="12">
    <location>
        <begin position="533"/>
        <end position="552"/>
    </location>
</feature>
<keyword evidence="7 11" id="KW-0406">Ion transport</keyword>
<keyword evidence="13" id="KW-1185">Reference proteome</keyword>
<evidence type="ECO:0000256" key="10">
    <source>
        <dbReference type="ARBA" id="ARBA00023303"/>
    </source>
</evidence>
<keyword evidence="2 11" id="KW-0813">Transport</keyword>
<feature type="compositionally biased region" description="Basic residues" evidence="12">
    <location>
        <begin position="628"/>
        <end position="637"/>
    </location>
</feature>
<feature type="compositionally biased region" description="Basic and acidic residues" evidence="12">
    <location>
        <begin position="794"/>
        <end position="804"/>
    </location>
</feature>
<accession>A0A1I8FC13</accession>
<sequence length="866" mass="95152">METVHKNFEILNVFQRIRGKPPGPNRPVETSDSIIITKFYHPEFSLCHSLHLNISDQSMKELQALRIDLAMSSHIFNTSIDSISQNYRGFLAESMSTPTEFVVALHDRSVYPLNLVAQRGITVQPGGITAVRFSTNEYSYRQCLKTPRYHTVGLEPTGTRRRTAPTASWKSGLTSDSTALTTHMLAKLHNYVQVRQGALNSEELRSGCNLPNCEETHYGTSFSYSPWLINDFQWQWAIHKLLFNRKGTLDYLQHAENESYIENPTYEFNEYSSIMRSVNVYRENSYVTINEEVELTTVSNLISSVGGIMSIYVGITFTLVAEFFDFLFCVARAAALRSRKAAPAEPSDDRVFTMREESVDTFPAAAAAVADADTIRAARRAQNKSQSSPHSSIKRRGASPSRTAASPSVNSSESGDVRPTAQSSAASWSRSRSWPPSSRASISRRARRGSRRWRTAGRSCRRRRSRSDRNRPSASWQVAGCGSDRPAHRQSSRPNSSSGGGGSLADCSCCCCCRNTKIAQETRCSCSRRREASVDPPAVPDASSWKNSGQCDSRQSCARLSSLQRRSRAKSSQRKSAACSCITESSTGASCCGPSRWRKVRHQANRRRSAGPASVGSDKTPGADARRAGRSRRRAKFAARTLAADSPTESQTAARLSREQRRISAATSAAARLAICVQAGQRLLRVDSGSQGGHQPGLSVRRHTARLETVASKLGQQAGQLNGAGQIWPTGQDSCDYQSHPAPVHRRSRPEGSRRPRPEPESGPQAGRQPSQAAGRTERQLKRRQWPARRRPTRLAERHARSSQEEFGQAGRRVGQLTQVGQVRAQVAKGAVQLLKVVLADTGAFAQLLMIGLQGGGQLAGNEGAD</sequence>
<keyword evidence="5" id="KW-1133">Transmembrane helix</keyword>
<keyword evidence="4 11" id="KW-0812">Transmembrane</keyword>
<evidence type="ECO:0000256" key="3">
    <source>
        <dbReference type="ARBA" id="ARBA00022461"/>
    </source>
</evidence>